<protein>
    <submittedName>
        <fullName evidence="2">Polymer-forming protein</fullName>
    </submittedName>
</protein>
<keyword evidence="3" id="KW-1185">Reference proteome</keyword>
<evidence type="ECO:0000313" key="3">
    <source>
        <dbReference type="Proteomes" id="UP000199544"/>
    </source>
</evidence>
<dbReference type="PANTHER" id="PTHR35024:SF4">
    <property type="entry name" value="POLYMER-FORMING CYTOSKELETAL PROTEIN"/>
    <property type="match status" value="1"/>
</dbReference>
<dbReference type="RefSeq" id="WP_425284643.1">
    <property type="nucleotide sequence ID" value="NZ_FNHW01000001.1"/>
</dbReference>
<dbReference type="PANTHER" id="PTHR35024">
    <property type="entry name" value="HYPOTHETICAL CYTOSOLIC PROTEIN"/>
    <property type="match status" value="1"/>
</dbReference>
<name>A0A1G9TEV1_9BACL</name>
<dbReference type="EMBL" id="FNHW01000001">
    <property type="protein sequence ID" value="SDM46227.1"/>
    <property type="molecule type" value="Genomic_DNA"/>
</dbReference>
<organism evidence="2 3">
    <name type="scientific">Fictibacillus solisalsi</name>
    <dbReference type="NCBI Taxonomy" id="459525"/>
    <lineage>
        <taxon>Bacteria</taxon>
        <taxon>Bacillati</taxon>
        <taxon>Bacillota</taxon>
        <taxon>Bacilli</taxon>
        <taxon>Bacillales</taxon>
        <taxon>Fictibacillaceae</taxon>
        <taxon>Fictibacillus</taxon>
    </lineage>
</organism>
<sequence length="240" mass="25697">MGNGMKGNLMINGYGSSNGGHFDQVKLNGRGIVNGNLECVMFECNGSGAVHGDLKVDNGKISGSGKVKGKVEGNNFTIEGHGSVSEGVSLVNKMNISGSGKIGGSLRANEVKIKGKATIATNCETESFRSDGQFAIGGLLSADHIDVRLYGESNAAEMGGQTIKVKGKRRGFFQLFKPFFQTKLTVNVIEGDELELESTKAEVVRGKNVIIGPECEIDLVEYKESFRRVEGAKVREFKKI</sequence>
<evidence type="ECO:0000256" key="1">
    <source>
        <dbReference type="ARBA" id="ARBA00044755"/>
    </source>
</evidence>
<gene>
    <name evidence="2" type="ORF">SAMN04488137_0247</name>
</gene>
<dbReference type="Proteomes" id="UP000199544">
    <property type="component" value="Unassembled WGS sequence"/>
</dbReference>
<evidence type="ECO:0000313" key="2">
    <source>
        <dbReference type="EMBL" id="SDM46227.1"/>
    </source>
</evidence>
<dbReference type="STRING" id="459525.SAMN04488137_0247"/>
<comment type="similarity">
    <text evidence="1">Belongs to the bactofilin family.</text>
</comment>
<dbReference type="InterPro" id="IPR007607">
    <property type="entry name" value="BacA/B"/>
</dbReference>
<proteinExistence type="inferred from homology"/>
<reference evidence="3" key="1">
    <citation type="submission" date="2016-10" db="EMBL/GenBank/DDBJ databases">
        <authorList>
            <person name="Varghese N."/>
            <person name="Submissions S."/>
        </authorList>
    </citation>
    <scope>NUCLEOTIDE SEQUENCE [LARGE SCALE GENOMIC DNA]</scope>
    <source>
        <strain evidence="3">CGMCC 1.6854</strain>
    </source>
</reference>
<accession>A0A1G9TEV1</accession>
<dbReference type="AlphaFoldDB" id="A0A1G9TEV1"/>